<feature type="compositionally biased region" description="Pro residues" evidence="1">
    <location>
        <begin position="486"/>
        <end position="507"/>
    </location>
</feature>
<dbReference type="EMBL" id="CP062789">
    <property type="protein sequence ID" value="QOK22357.1"/>
    <property type="molecule type" value="Genomic_DNA"/>
</dbReference>
<keyword evidence="2" id="KW-0472">Membrane</keyword>
<protein>
    <recommendedName>
        <fullName evidence="5">TrbL/VirB6 plasmid conjugal transfer protein</fullName>
    </recommendedName>
</protein>
<name>A0A7L9IZP6_9MICO</name>
<dbReference type="Proteomes" id="UP000593998">
    <property type="component" value="Chromosome"/>
</dbReference>
<feature type="region of interest" description="Disordered" evidence="1">
    <location>
        <begin position="406"/>
        <end position="551"/>
    </location>
</feature>
<reference evidence="3 4" key="1">
    <citation type="submission" date="2020-10" db="EMBL/GenBank/DDBJ databases">
        <title>Janibacter indicus TT2 genome sequence.</title>
        <authorList>
            <person name="Lee K."/>
            <person name="Ganzorig M."/>
        </authorList>
    </citation>
    <scope>NUCLEOTIDE SEQUENCE [LARGE SCALE GENOMIC DNA]</scope>
    <source>
        <strain evidence="3 4">TT2</strain>
    </source>
</reference>
<evidence type="ECO:0000313" key="3">
    <source>
        <dbReference type="EMBL" id="QOK22357.1"/>
    </source>
</evidence>
<gene>
    <name evidence="3" type="ORF">IGS73_14900</name>
</gene>
<feature type="transmembrane region" description="Helical" evidence="2">
    <location>
        <begin position="236"/>
        <end position="257"/>
    </location>
</feature>
<keyword evidence="2" id="KW-1133">Transmembrane helix</keyword>
<evidence type="ECO:0000313" key="4">
    <source>
        <dbReference type="Proteomes" id="UP000593998"/>
    </source>
</evidence>
<evidence type="ECO:0008006" key="5">
    <source>
        <dbReference type="Google" id="ProtNLM"/>
    </source>
</evidence>
<feature type="transmembrane region" description="Helical" evidence="2">
    <location>
        <begin position="178"/>
        <end position="202"/>
    </location>
</feature>
<feature type="region of interest" description="Disordered" evidence="1">
    <location>
        <begin position="334"/>
        <end position="360"/>
    </location>
</feature>
<proteinExistence type="predicted"/>
<feature type="compositionally biased region" description="Gly residues" evidence="1">
    <location>
        <begin position="525"/>
        <end position="544"/>
    </location>
</feature>
<dbReference type="RefSeq" id="WP_192910870.1">
    <property type="nucleotide sequence ID" value="NZ_CP062789.1"/>
</dbReference>
<feature type="transmembrane region" description="Helical" evidence="2">
    <location>
        <begin position="84"/>
        <end position="106"/>
    </location>
</feature>
<evidence type="ECO:0000256" key="1">
    <source>
        <dbReference type="SAM" id="MobiDB-lite"/>
    </source>
</evidence>
<keyword evidence="2" id="KW-0812">Transmembrane</keyword>
<sequence length="551" mass="53641">MSLTLTLIQQAPAVPLPPVPFAGWNPFSPLGSAAGKVVADGWTAAMLGLWNAGTWFLRLALHIIDAFMTPDLREDGPGRPVYELALWLGGVIFIAMSSVQLALASFQRDGRGLARVAIGYGLFVAIWAAFIGYAIVVIAGVAGLTSAILSQLLHIDKWSDFEPLGTRLDAQDVTEGSVATVMGVLGIVLIFAAIGHIIVAIARSAALMVLVGTASISAGGLGSEVGKSWFWKTFRWFHAAAFTPVIMALMLGLGASFTSGVATGQEDGIDKAVGTAVPSILLVLVAAFVPLALFKLLAFTDPNTNSGASMRAGLAAAGGVSGFLGAGGSAGKGSGAASSVDDQGKSQAESNGQGDTEGRMAGAMKKLGPVGAALGGALGTAVGTATKAASLGADLTNQMGVGHGQYVPDFGGSRGGGGGADRQAASGGAHGGDPDNGEADAMQATGTDGGGGQPPTPDGGTGTVSQLPTEMPSVPTADSTDGGSGTPPPPTATPQPPTATPQPPSPPGADGGGGGTPSPTPSPGAGAGGAGAGAGGAGAAGGGAAAVPPVV</sequence>
<feature type="transmembrane region" description="Helical" evidence="2">
    <location>
        <begin position="277"/>
        <end position="298"/>
    </location>
</feature>
<accession>A0A7L9IZP6</accession>
<organism evidence="3 4">
    <name type="scientific">Janibacter indicus</name>
    <dbReference type="NCBI Taxonomy" id="857417"/>
    <lineage>
        <taxon>Bacteria</taxon>
        <taxon>Bacillati</taxon>
        <taxon>Actinomycetota</taxon>
        <taxon>Actinomycetes</taxon>
        <taxon>Micrococcales</taxon>
        <taxon>Intrasporangiaceae</taxon>
        <taxon>Janibacter</taxon>
    </lineage>
</organism>
<dbReference type="AlphaFoldDB" id="A0A7L9IZP6"/>
<feature type="compositionally biased region" description="Polar residues" evidence="1">
    <location>
        <begin position="345"/>
        <end position="354"/>
    </location>
</feature>
<evidence type="ECO:0000256" key="2">
    <source>
        <dbReference type="SAM" id="Phobius"/>
    </source>
</evidence>
<feature type="transmembrane region" description="Helical" evidence="2">
    <location>
        <begin position="118"/>
        <end position="149"/>
    </location>
</feature>